<gene>
    <name evidence="2" type="ORF">GTZ93_41380</name>
</gene>
<protein>
    <submittedName>
        <fullName evidence="2">Uncharacterized protein</fullName>
    </submittedName>
</protein>
<dbReference type="Proteomes" id="UP000537825">
    <property type="component" value="Unassembled WGS sequence"/>
</dbReference>
<evidence type="ECO:0000313" key="2">
    <source>
        <dbReference type="EMBL" id="NBC46259.1"/>
    </source>
</evidence>
<sequence>MPSGKGASSSARALDDAKQRNNVTPVSPGTPEVAAYREKVPPLDGLPALIA</sequence>
<dbReference type="EMBL" id="JAAAPK010000020">
    <property type="protein sequence ID" value="NBC46259.1"/>
    <property type="molecule type" value="Genomic_DNA"/>
</dbReference>
<dbReference type="RefSeq" id="WP_161663359.1">
    <property type="nucleotide sequence ID" value="NZ_CBCSLE010000148.1"/>
</dbReference>
<keyword evidence="3" id="KW-1185">Reference proteome</keyword>
<evidence type="ECO:0000313" key="3">
    <source>
        <dbReference type="Proteomes" id="UP000537825"/>
    </source>
</evidence>
<reference evidence="2 3" key="1">
    <citation type="submission" date="2020-01" db="EMBL/GenBank/DDBJ databases">
        <title>The draft genome sequence of Corallococcus exiguus DSM 14696.</title>
        <authorList>
            <person name="Zhang X."/>
            <person name="Zhu H."/>
        </authorList>
    </citation>
    <scope>NUCLEOTIDE SEQUENCE [LARGE SCALE GENOMIC DNA]</scope>
    <source>
        <strain evidence="2 3">DSM 14696</strain>
    </source>
</reference>
<name>A0A7X5BWH3_9BACT</name>
<evidence type="ECO:0000256" key="1">
    <source>
        <dbReference type="SAM" id="MobiDB-lite"/>
    </source>
</evidence>
<feature type="compositionally biased region" description="Polar residues" evidence="1">
    <location>
        <begin position="1"/>
        <end position="11"/>
    </location>
</feature>
<organism evidence="2 3">
    <name type="scientific">Corallococcus exiguus</name>
    <dbReference type="NCBI Taxonomy" id="83462"/>
    <lineage>
        <taxon>Bacteria</taxon>
        <taxon>Pseudomonadati</taxon>
        <taxon>Myxococcota</taxon>
        <taxon>Myxococcia</taxon>
        <taxon>Myxococcales</taxon>
        <taxon>Cystobacterineae</taxon>
        <taxon>Myxococcaceae</taxon>
        <taxon>Corallococcus</taxon>
    </lineage>
</organism>
<comment type="caution">
    <text evidence="2">The sequence shown here is derived from an EMBL/GenBank/DDBJ whole genome shotgun (WGS) entry which is preliminary data.</text>
</comment>
<proteinExistence type="predicted"/>
<feature type="region of interest" description="Disordered" evidence="1">
    <location>
        <begin position="1"/>
        <end position="38"/>
    </location>
</feature>
<dbReference type="AlphaFoldDB" id="A0A7X5BWH3"/>
<accession>A0A7X5BWH3</accession>